<reference evidence="2" key="1">
    <citation type="submission" date="2023-04" db="EMBL/GenBank/DDBJ databases">
        <authorList>
            <consortium name="ELIXIR-Norway"/>
        </authorList>
    </citation>
    <scope>NUCLEOTIDE SEQUENCE [LARGE SCALE GENOMIC DNA]</scope>
</reference>
<evidence type="ECO:0000313" key="2">
    <source>
        <dbReference type="EMBL" id="CAI9158283.1"/>
    </source>
</evidence>
<proteinExistence type="predicted"/>
<sequence length="124" mass="13324">MPHRGLPKHGQVLTGHMVFREPSRLGHRPPACMSSCPPSLRPAPSPPLRMQEVGGPVASDSHPLSAHAASCGPRSLHPRRRDTSSPVTHREPALGTPEPTPPDTCPQPSPHLAGRATHRHLPIF</sequence>
<dbReference type="EMBL" id="OX459952">
    <property type="protein sequence ID" value="CAI9158283.1"/>
    <property type="molecule type" value="Genomic_DNA"/>
</dbReference>
<protein>
    <submittedName>
        <fullName evidence="2">Uncharacterized protein</fullName>
    </submittedName>
</protein>
<dbReference type="Proteomes" id="UP001176941">
    <property type="component" value="Chromosome 16"/>
</dbReference>
<gene>
    <name evidence="2" type="ORF">MRATA1EN1_LOCUS7245</name>
</gene>
<organism evidence="2 3">
    <name type="scientific">Rangifer tarandus platyrhynchus</name>
    <name type="common">Svalbard reindeer</name>
    <dbReference type="NCBI Taxonomy" id="3082113"/>
    <lineage>
        <taxon>Eukaryota</taxon>
        <taxon>Metazoa</taxon>
        <taxon>Chordata</taxon>
        <taxon>Craniata</taxon>
        <taxon>Vertebrata</taxon>
        <taxon>Euteleostomi</taxon>
        <taxon>Mammalia</taxon>
        <taxon>Eutheria</taxon>
        <taxon>Laurasiatheria</taxon>
        <taxon>Artiodactyla</taxon>
        <taxon>Ruminantia</taxon>
        <taxon>Pecora</taxon>
        <taxon>Cervidae</taxon>
        <taxon>Odocoileinae</taxon>
        <taxon>Rangifer</taxon>
    </lineage>
</organism>
<evidence type="ECO:0000313" key="3">
    <source>
        <dbReference type="Proteomes" id="UP001176941"/>
    </source>
</evidence>
<keyword evidence="3" id="KW-1185">Reference proteome</keyword>
<feature type="region of interest" description="Disordered" evidence="1">
    <location>
        <begin position="21"/>
        <end position="124"/>
    </location>
</feature>
<feature type="compositionally biased region" description="Pro residues" evidence="1">
    <location>
        <begin position="98"/>
        <end position="109"/>
    </location>
</feature>
<evidence type="ECO:0000256" key="1">
    <source>
        <dbReference type="SAM" id="MobiDB-lite"/>
    </source>
</evidence>
<accession>A0ABN8YCV5</accession>
<name>A0ABN8YCV5_RANTA</name>